<reference evidence="1" key="1">
    <citation type="journal article" date="2020" name="Nature">
        <title>Giant virus diversity and host interactions through global metagenomics.</title>
        <authorList>
            <person name="Schulz F."/>
            <person name="Roux S."/>
            <person name="Paez-Espino D."/>
            <person name="Jungbluth S."/>
            <person name="Walsh D.A."/>
            <person name="Denef V.J."/>
            <person name="McMahon K.D."/>
            <person name="Konstantinidis K.T."/>
            <person name="Eloe-Fadrosh E.A."/>
            <person name="Kyrpides N.C."/>
            <person name="Woyke T."/>
        </authorList>
    </citation>
    <scope>NUCLEOTIDE SEQUENCE</scope>
    <source>
        <strain evidence="1">GVMAG-S-1101161-73</strain>
    </source>
</reference>
<accession>A0A6C0AN16</accession>
<sequence length="125" mass="12984">MKLASFLGMLLAVTLVGLVVLHFSKARSYAPRMLGGSARLPCLANNHCPMGQKCSDGFCSEGFMAPISVSTDMSSCSAKECNGINAPCARKGAPCPEGTFCQNNGCVNITAADQGEAYGQIGMLL</sequence>
<evidence type="ECO:0000313" key="1">
    <source>
        <dbReference type="EMBL" id="QHS81194.1"/>
    </source>
</evidence>
<dbReference type="AlphaFoldDB" id="A0A6C0AN16"/>
<organism evidence="1">
    <name type="scientific">viral metagenome</name>
    <dbReference type="NCBI Taxonomy" id="1070528"/>
    <lineage>
        <taxon>unclassified sequences</taxon>
        <taxon>metagenomes</taxon>
        <taxon>organismal metagenomes</taxon>
    </lineage>
</organism>
<name>A0A6C0AN16_9ZZZZ</name>
<dbReference type="EMBL" id="MN740730">
    <property type="protein sequence ID" value="QHS81194.1"/>
    <property type="molecule type" value="Genomic_DNA"/>
</dbReference>
<protein>
    <submittedName>
        <fullName evidence="1">Uncharacterized protein</fullName>
    </submittedName>
</protein>
<proteinExistence type="predicted"/>